<dbReference type="AlphaFoldDB" id="A0A5D0HUE4"/>
<feature type="transmembrane region" description="Helical" evidence="1">
    <location>
        <begin position="25"/>
        <end position="43"/>
    </location>
</feature>
<keyword evidence="1" id="KW-0812">Transmembrane</keyword>
<dbReference type="Pfam" id="PF09527">
    <property type="entry name" value="ATPase_gene1"/>
    <property type="match status" value="1"/>
</dbReference>
<reference evidence="2 3" key="1">
    <citation type="submission" date="2019-08" db="EMBL/GenBank/DDBJ databases">
        <title>Seonamhaeicola sediminis sp. nov., isolated from marine sediment.</title>
        <authorList>
            <person name="Cao W.R."/>
        </authorList>
    </citation>
    <scope>NUCLEOTIDE SEQUENCE [LARGE SCALE GENOMIC DNA]</scope>
    <source>
        <strain evidence="2 3">B011</strain>
    </source>
</reference>
<organism evidence="2 3">
    <name type="scientific">Seonamhaeicola marinus</name>
    <dbReference type="NCBI Taxonomy" id="1912246"/>
    <lineage>
        <taxon>Bacteria</taxon>
        <taxon>Pseudomonadati</taxon>
        <taxon>Bacteroidota</taxon>
        <taxon>Flavobacteriia</taxon>
        <taxon>Flavobacteriales</taxon>
        <taxon>Flavobacteriaceae</taxon>
    </lineage>
</organism>
<dbReference type="InterPro" id="IPR032820">
    <property type="entry name" value="ATPase_put"/>
</dbReference>
<accession>A0A5D0HUE4</accession>
<keyword evidence="1" id="KW-1133">Transmembrane helix</keyword>
<proteinExistence type="predicted"/>
<dbReference type="OrthoDB" id="9798708at2"/>
<evidence type="ECO:0000256" key="1">
    <source>
        <dbReference type="SAM" id="Phobius"/>
    </source>
</evidence>
<evidence type="ECO:0000313" key="3">
    <source>
        <dbReference type="Proteomes" id="UP000323930"/>
    </source>
</evidence>
<comment type="caution">
    <text evidence="2">The sequence shown here is derived from an EMBL/GenBank/DDBJ whole genome shotgun (WGS) entry which is preliminary data.</text>
</comment>
<protein>
    <submittedName>
        <fullName evidence="2">AtpZ/AtpI family protein</fullName>
    </submittedName>
</protein>
<dbReference type="EMBL" id="VSDQ01000679">
    <property type="protein sequence ID" value="TYA75023.1"/>
    <property type="molecule type" value="Genomic_DNA"/>
</dbReference>
<name>A0A5D0HUE4_9FLAO</name>
<dbReference type="Proteomes" id="UP000323930">
    <property type="component" value="Unassembled WGS sequence"/>
</dbReference>
<sequence>MGLTIYLFVMLGKWLDATYNNSGKAFLIICTLVGVAIALYAVLKQINRLNP</sequence>
<gene>
    <name evidence="2" type="ORF">FUA24_12225</name>
</gene>
<evidence type="ECO:0000313" key="2">
    <source>
        <dbReference type="EMBL" id="TYA75023.1"/>
    </source>
</evidence>
<keyword evidence="3" id="KW-1185">Reference proteome</keyword>
<keyword evidence="1" id="KW-0472">Membrane</keyword>